<dbReference type="Proteomes" id="UP000241462">
    <property type="component" value="Unassembled WGS sequence"/>
</dbReference>
<feature type="compositionally biased region" description="Low complexity" evidence="3">
    <location>
        <begin position="47"/>
        <end position="57"/>
    </location>
</feature>
<feature type="compositionally biased region" description="Basic residues" evidence="3">
    <location>
        <begin position="34"/>
        <end position="46"/>
    </location>
</feature>
<dbReference type="EMBL" id="KZ678377">
    <property type="protein sequence ID" value="PSS02475.1"/>
    <property type="molecule type" value="Genomic_DNA"/>
</dbReference>
<evidence type="ECO:0000256" key="2">
    <source>
        <dbReference type="SAM" id="Coils"/>
    </source>
</evidence>
<evidence type="ECO:0000256" key="3">
    <source>
        <dbReference type="SAM" id="MobiDB-lite"/>
    </source>
</evidence>
<feature type="coiled-coil region" evidence="2">
    <location>
        <begin position="1093"/>
        <end position="1205"/>
    </location>
</feature>
<sequence>MSSHDHSPASSSHLTTLEEAITVAVSTIASPNTRRLRGRPRKRPRSSHSASSQSSPPRVRDDTPQDDVYAIKDIIDEKTVDGQRFYRIDWADDPRTGQVYEPTWEPEENANREAVDDWEWQKRRRVRLGTTISPDTERDQTPGLSHCSSPPVTICIDIQSKSDFLKARPEFDSETVQAITSSQLSDPSFPGDKIEVPATQFTGSSSQPSDDFVVPDSQSFFAEFSLYQQPLLDTKPRPHFSQTTIPDSQAFSTDLSEFSSVVQQTGVESLPKEAASQIARQNHSSGFSIPSHQPDINQVSIGDGSVEFDLENLLFSEQDLAALSGHLNLDLQPTAQNSSVEDSLQGFLTQPEYEFGGDSLNIAFGTQQHQDPQGPLPSQSQEFADFSVLDTPLDGSHQPAQQVSPYPESPSEFLTQPQTDLFSAYEGLDVVLNTSPRNSGQSSQPPQAPFEHSGAYNTCAAGVTLHQTDLALIAAFWALNRLAEMSEAIHQPETDHDTASLLNDNDTAVESNHTQNELQTLVATSSIINTVELDNFSNMDRMRPQIVEDRAARWDTSAEAVLFPNPTDIQQPNPASTIHSSLPSLETSTPASGMINPAADVDMAFGTTTLHGLEPIVQGSEMLATISPAALLASAGPVSLLEETHQGPTDLLAGQVSLTISDVASKVMVDADHAYGILPAEDSAPNEYMIALLPPTRARSEMFEAINACRQDIEAFETAFMDNVLLSTNHKSLAPINALLRTLTDMSNLPPYHKDFPGMSKEEWVRYARDTASKLSFLYEFLNSLRDVIVELVIVCAGGPVLEKVEAIVGQGGFTYRHALHQDWVQPSTEHGSTCRVVLVDTSQPTNQPTHLLANIVIAYDESADTSGLLEPYKTADSHNQAPIILNLVEVYSLEHVNRRLSPMMNPLERKYAQIKCMDELANYADDESAFERVPQPFEIAGELVHYLVQDGRYVAPEARWDTWEHQVVPEYVFNAYKDHREQLSSLQNHKRARDGSDEDGERPKRARIETPGDDVQLSEELKTHFGNNMRVKGGVAQVSLEKLEDLVGLVKDLQAGLDKKGEEVDSYIKTIRKFHPKYYDAIGDRSRFEIQRNQAIKEKEKVHKELERNEVKFAKVTEEKQHLERRLQELASFTAKPDVAAQAQHELALKQAKETAATAERQLASIRADLSFAQSRYQDASDKAAELGQENNKLKAQVTELETRANGNIVEIHRINAARGDAKLREMYEQERELRLDREREIDRKNDEMRQYKSRFGSRETRGSSVPRSPRVRQMGSRNTSPVDDGGGGRVSGGGGNGNGNGGSLLGPRSAHLRD</sequence>
<evidence type="ECO:0000313" key="6">
    <source>
        <dbReference type="Proteomes" id="UP000241462"/>
    </source>
</evidence>
<feature type="region of interest" description="Disordered" evidence="3">
    <location>
        <begin position="1246"/>
        <end position="1316"/>
    </location>
</feature>
<dbReference type="OrthoDB" id="3647690at2759"/>
<evidence type="ECO:0000259" key="4">
    <source>
        <dbReference type="PROSITE" id="PS50013"/>
    </source>
</evidence>
<feature type="region of interest" description="Disordered" evidence="3">
    <location>
        <begin position="25"/>
        <end position="65"/>
    </location>
</feature>
<dbReference type="GO" id="GO:0006338">
    <property type="term" value="P:chromatin remodeling"/>
    <property type="evidence" value="ECO:0007669"/>
    <property type="project" value="UniProtKB-ARBA"/>
</dbReference>
<dbReference type="InParanoid" id="A0A2T3ALG8"/>
<dbReference type="Gene3D" id="3.40.50.12360">
    <property type="match status" value="1"/>
</dbReference>
<feature type="compositionally biased region" description="Basic and acidic residues" evidence="3">
    <location>
        <begin position="1246"/>
        <end position="1263"/>
    </location>
</feature>
<comment type="subunit">
    <text evidence="1">Component of the NuA4 histone acetyltransferase complex.</text>
</comment>
<organism evidence="5 6">
    <name type="scientific">Coniella lustricola</name>
    <dbReference type="NCBI Taxonomy" id="2025994"/>
    <lineage>
        <taxon>Eukaryota</taxon>
        <taxon>Fungi</taxon>
        <taxon>Dikarya</taxon>
        <taxon>Ascomycota</taxon>
        <taxon>Pezizomycotina</taxon>
        <taxon>Sordariomycetes</taxon>
        <taxon>Sordariomycetidae</taxon>
        <taxon>Diaporthales</taxon>
        <taxon>Schizoparmaceae</taxon>
        <taxon>Coniella</taxon>
    </lineage>
</organism>
<name>A0A2T3ALG8_9PEZI</name>
<gene>
    <name evidence="5" type="ORF">BD289DRAFT_478850</name>
</gene>
<feature type="compositionally biased region" description="Low complexity" evidence="3">
    <location>
        <begin position="1265"/>
        <end position="1274"/>
    </location>
</feature>
<dbReference type="PROSITE" id="PS50013">
    <property type="entry name" value="CHROMO_2"/>
    <property type="match status" value="1"/>
</dbReference>
<dbReference type="SUPFAM" id="SSF54160">
    <property type="entry name" value="Chromo domain-like"/>
    <property type="match status" value="1"/>
</dbReference>
<evidence type="ECO:0000313" key="5">
    <source>
        <dbReference type="EMBL" id="PSS02475.1"/>
    </source>
</evidence>
<feature type="domain" description="Chromo" evidence="4">
    <location>
        <begin position="69"/>
        <end position="109"/>
    </location>
</feature>
<protein>
    <recommendedName>
        <fullName evidence="4">Chromo domain-containing protein</fullName>
    </recommendedName>
</protein>
<dbReference type="Gene3D" id="2.40.50.40">
    <property type="match status" value="1"/>
</dbReference>
<feature type="region of interest" description="Disordered" evidence="3">
    <location>
        <begin position="985"/>
        <end position="1007"/>
    </location>
</feature>
<evidence type="ECO:0000256" key="1">
    <source>
        <dbReference type="ARBA" id="ARBA00011353"/>
    </source>
</evidence>
<dbReference type="STRING" id="2025994.A0A2T3ALG8"/>
<dbReference type="InterPro" id="IPR016197">
    <property type="entry name" value="Chromo-like_dom_sf"/>
</dbReference>
<reference evidence="5 6" key="1">
    <citation type="journal article" date="2018" name="Mycol. Prog.">
        <title>Coniella lustricola, a new species from submerged detritus.</title>
        <authorList>
            <person name="Raudabaugh D.B."/>
            <person name="Iturriaga T."/>
            <person name="Carver A."/>
            <person name="Mondo S."/>
            <person name="Pangilinan J."/>
            <person name="Lipzen A."/>
            <person name="He G."/>
            <person name="Amirebrahimi M."/>
            <person name="Grigoriev I.V."/>
            <person name="Miller A.N."/>
        </authorList>
    </citation>
    <scope>NUCLEOTIDE SEQUENCE [LARGE SCALE GENOMIC DNA]</scope>
    <source>
        <strain evidence="5 6">B22-T-1</strain>
    </source>
</reference>
<keyword evidence="2" id="KW-0175">Coiled coil</keyword>
<feature type="region of interest" description="Disordered" evidence="3">
    <location>
        <begin position="279"/>
        <end position="298"/>
    </location>
</feature>
<feature type="compositionally biased region" description="Gly residues" evidence="3">
    <location>
        <begin position="1286"/>
        <end position="1306"/>
    </location>
</feature>
<keyword evidence="6" id="KW-1185">Reference proteome</keyword>
<dbReference type="InterPro" id="IPR000953">
    <property type="entry name" value="Chromo/chromo_shadow_dom"/>
</dbReference>
<proteinExistence type="predicted"/>
<accession>A0A2T3ALG8</accession>
<feature type="region of interest" description="Disordered" evidence="3">
    <location>
        <begin position="389"/>
        <end position="412"/>
    </location>
</feature>
<dbReference type="InterPro" id="IPR038609">
    <property type="entry name" value="HDA1_su2/3_sf"/>
</dbReference>